<organism evidence="3 4">
    <name type="scientific">Micractinium conductrix</name>
    <dbReference type="NCBI Taxonomy" id="554055"/>
    <lineage>
        <taxon>Eukaryota</taxon>
        <taxon>Viridiplantae</taxon>
        <taxon>Chlorophyta</taxon>
        <taxon>core chlorophytes</taxon>
        <taxon>Trebouxiophyceae</taxon>
        <taxon>Chlorellales</taxon>
        <taxon>Chlorellaceae</taxon>
        <taxon>Chlorella clade</taxon>
        <taxon>Micractinium</taxon>
    </lineage>
</organism>
<dbReference type="PANTHER" id="PTHR36716:SF2">
    <property type="entry name" value="F3H9.20 PROTEIN"/>
    <property type="match status" value="1"/>
</dbReference>
<dbReference type="STRING" id="554055.A0A2P6VA54"/>
<dbReference type="PROSITE" id="PS50280">
    <property type="entry name" value="SET"/>
    <property type="match status" value="1"/>
</dbReference>
<dbReference type="EMBL" id="LHPF02000017">
    <property type="protein sequence ID" value="PSC70967.1"/>
    <property type="molecule type" value="Genomic_DNA"/>
</dbReference>
<dbReference type="SUPFAM" id="SSF82199">
    <property type="entry name" value="SET domain"/>
    <property type="match status" value="1"/>
</dbReference>
<evidence type="ECO:0000256" key="1">
    <source>
        <dbReference type="SAM" id="MobiDB-lite"/>
    </source>
</evidence>
<keyword evidence="4" id="KW-1185">Reference proteome</keyword>
<dbReference type="Pfam" id="PF10063">
    <property type="entry name" value="DUF2301"/>
    <property type="match status" value="1"/>
</dbReference>
<dbReference type="Gene3D" id="6.10.140.2220">
    <property type="match status" value="1"/>
</dbReference>
<dbReference type="Proteomes" id="UP000239649">
    <property type="component" value="Unassembled WGS sequence"/>
</dbReference>
<dbReference type="Pfam" id="PF00856">
    <property type="entry name" value="SET"/>
    <property type="match status" value="1"/>
</dbReference>
<name>A0A2P6VA54_9CHLO</name>
<dbReference type="AlphaFoldDB" id="A0A2P6VA54"/>
<comment type="caution">
    <text evidence="3">The sequence shown here is derived from an EMBL/GenBank/DDBJ whole genome shotgun (WGS) entry which is preliminary data.</text>
</comment>
<gene>
    <name evidence="3" type="ORF">C2E20_5621</name>
</gene>
<dbReference type="InterPro" id="IPR019275">
    <property type="entry name" value="DUF2301"/>
</dbReference>
<reference evidence="3 4" key="1">
    <citation type="journal article" date="2018" name="Plant J.">
        <title>Genome sequences of Chlorella sorokiniana UTEX 1602 and Micractinium conductrix SAG 241.80: implications to maltose excretion by a green alga.</title>
        <authorList>
            <person name="Arriola M.B."/>
            <person name="Velmurugan N."/>
            <person name="Zhang Y."/>
            <person name="Plunkett M.H."/>
            <person name="Hondzo H."/>
            <person name="Barney B.M."/>
        </authorList>
    </citation>
    <scope>NUCLEOTIDE SEQUENCE [LARGE SCALE GENOMIC DNA]</scope>
    <source>
        <strain evidence="3 4">SAG 241.80</strain>
    </source>
</reference>
<evidence type="ECO:0000313" key="3">
    <source>
        <dbReference type="EMBL" id="PSC70967.1"/>
    </source>
</evidence>
<dbReference type="OrthoDB" id="2020161at2759"/>
<protein>
    <submittedName>
        <fullName evidence="3">Integral membrane</fullName>
    </submittedName>
</protein>
<evidence type="ECO:0000313" key="4">
    <source>
        <dbReference type="Proteomes" id="UP000239649"/>
    </source>
</evidence>
<dbReference type="Gene3D" id="2.170.270.10">
    <property type="entry name" value="SET domain"/>
    <property type="match status" value="2"/>
</dbReference>
<feature type="region of interest" description="Disordered" evidence="1">
    <location>
        <begin position="137"/>
        <end position="176"/>
    </location>
</feature>
<feature type="domain" description="SET" evidence="2">
    <location>
        <begin position="1"/>
        <end position="337"/>
    </location>
</feature>
<accession>A0A2P6VA54</accession>
<sequence length="617" mass="62834">MGRGLFAAEDIEAGTVVWEERPMLAAPSPHSLHTTCAACLRPLAPAGSGGEAPDSAGDVLGGSKGSDAAAASSSSTTLRFCSDGCSTAAGASWVPAAAAADLGPLQEACREAGEKFPLMAAQLACMQAQRQLAAASGCDASGSSSSGSNASDSSSSDAGSSDAGSGGAAVAHAAEGAAPRGDPLTQLQHLCYANIPQPPEPWVHLHTLLQRGLRPLTAGGCSAEWLERELSVEWFVRVLARLHLNAFRVDTVPPLDPSDPAALMRAAAASLGGGSLPGAAAAAGQHHTGSAVYLLASMLNHSCEPCLDISFPRNDSFVRFSAARDIAAREQLTAKAAAPALLRGSPLRAQSVSALRAAQQFVRHPQLSRRGVHCSAASGPLRGPFRGTFGEWQIEKEDELEVWAYRGSLLLVAACYAASTLASLAGGADAGGAAAAVAASGSALAAAGAAGLGAATVFIHVYVTPLKQAVQALAAAGTAGGVYLMAAHPEVPLPQYIAEHPTSIWLVGPAAAALTGIAVKEGFCFGRQESYALSFLIPALCLGHLSGLLPGSAEQALAAAVAALLALFAARKFWQPVKGDIGDKSVFEFYKLSEEEQRQRVAQLRAQGAALPFDDDA</sequence>
<evidence type="ECO:0000259" key="2">
    <source>
        <dbReference type="PROSITE" id="PS50280"/>
    </source>
</evidence>
<dbReference type="GO" id="GO:0009507">
    <property type="term" value="C:chloroplast"/>
    <property type="evidence" value="ECO:0007669"/>
    <property type="project" value="TreeGrafter"/>
</dbReference>
<dbReference type="InterPro" id="IPR001214">
    <property type="entry name" value="SET_dom"/>
</dbReference>
<dbReference type="PANTHER" id="PTHR36716">
    <property type="entry name" value="F3H9.20 PROTEIN"/>
    <property type="match status" value="1"/>
</dbReference>
<proteinExistence type="predicted"/>
<dbReference type="InterPro" id="IPR046341">
    <property type="entry name" value="SET_dom_sf"/>
</dbReference>